<sequence>MRENAVSTTRNVGPPTSPMRSPLHHHSRSDDLLYDYDPQSAGIGFASGRPVRRHSPLTVGNLAEQPSTTARSTPYSNISIFWLTRTASFIDMYELSYLIISAKSLEIASCYPYFSHLQAHWNSLLHLLIQAQLLDHPTPSVGSLELKPSSAHVTSDIRSSSNYLEQLSSAHSAVAGISSQSTNSGEQAQPPSAKSNSASRVSHSNVVDQPVSARSASRPSPVGKTVPMAPPTVPITLRSAASAPQIELQAESRKEKRLSLDFGTFKYKEPDCQSSSQPHKMR</sequence>
<reference evidence="2" key="1">
    <citation type="journal article" date="2023" name="Nat. Plants">
        <title>Single-cell RNA sequencing provides a high-resolution roadmap for understanding the multicellular compartmentation of specialized metabolism.</title>
        <authorList>
            <person name="Sun S."/>
            <person name="Shen X."/>
            <person name="Li Y."/>
            <person name="Li Y."/>
            <person name="Wang S."/>
            <person name="Li R."/>
            <person name="Zhang H."/>
            <person name="Shen G."/>
            <person name="Guo B."/>
            <person name="Wei J."/>
            <person name="Xu J."/>
            <person name="St-Pierre B."/>
            <person name="Chen S."/>
            <person name="Sun C."/>
        </authorList>
    </citation>
    <scope>NUCLEOTIDE SEQUENCE [LARGE SCALE GENOMIC DNA]</scope>
</reference>
<dbReference type="EMBL" id="CM044702">
    <property type="protein sequence ID" value="KAI5676559.1"/>
    <property type="molecule type" value="Genomic_DNA"/>
</dbReference>
<accession>A0ACC0BVE6</accession>
<dbReference type="Proteomes" id="UP001060085">
    <property type="component" value="Linkage Group LG02"/>
</dbReference>
<evidence type="ECO:0000313" key="2">
    <source>
        <dbReference type="Proteomes" id="UP001060085"/>
    </source>
</evidence>
<proteinExistence type="predicted"/>
<gene>
    <name evidence="1" type="ORF">M9H77_07509</name>
</gene>
<organism evidence="1 2">
    <name type="scientific">Catharanthus roseus</name>
    <name type="common">Madagascar periwinkle</name>
    <name type="synonym">Vinca rosea</name>
    <dbReference type="NCBI Taxonomy" id="4058"/>
    <lineage>
        <taxon>Eukaryota</taxon>
        <taxon>Viridiplantae</taxon>
        <taxon>Streptophyta</taxon>
        <taxon>Embryophyta</taxon>
        <taxon>Tracheophyta</taxon>
        <taxon>Spermatophyta</taxon>
        <taxon>Magnoliopsida</taxon>
        <taxon>eudicotyledons</taxon>
        <taxon>Gunneridae</taxon>
        <taxon>Pentapetalae</taxon>
        <taxon>asterids</taxon>
        <taxon>lamiids</taxon>
        <taxon>Gentianales</taxon>
        <taxon>Apocynaceae</taxon>
        <taxon>Rauvolfioideae</taxon>
        <taxon>Vinceae</taxon>
        <taxon>Catharanthinae</taxon>
        <taxon>Catharanthus</taxon>
    </lineage>
</organism>
<keyword evidence="2" id="KW-1185">Reference proteome</keyword>
<protein>
    <submittedName>
        <fullName evidence="1">Uncharacterized protein</fullName>
    </submittedName>
</protein>
<evidence type="ECO:0000313" key="1">
    <source>
        <dbReference type="EMBL" id="KAI5676559.1"/>
    </source>
</evidence>
<name>A0ACC0BVE6_CATRO</name>
<comment type="caution">
    <text evidence="1">The sequence shown here is derived from an EMBL/GenBank/DDBJ whole genome shotgun (WGS) entry which is preliminary data.</text>
</comment>